<reference evidence="2" key="2">
    <citation type="submission" date="2018-10" db="UniProtKB">
        <authorList>
            <consortium name="EnsemblPlants"/>
        </authorList>
    </citation>
    <scope>IDENTIFICATION</scope>
</reference>
<sequence length="456" mass="50235">MNPRSSSLDHPRECFTCGTLIHAPRSGNLRDRTPPSRRSAAMEEREAQRWASLMPELVDRVANLLLDTADVDCYMALRAVCHSWRAATADPGRTLDPRFRPRGWVMLDYPSHGVDARLLVNTATGRFHGRRMPILGAYFVVSVTADGLLVLAARDPPHAACVLHPFTGHMVRFAARMRAHVLAAAVSGSSPPYLVLYCQDSMKLYRASPDSKEFVRYKKRYAYPLVRKAVQGLVAVDGHQGHLPPLPAAVVAKIADLMSPFNDVPADVPAEGIDTASWKRCFVVESAGETLVVFKLESRVEVFKMDTAASTLERIKSIGSRAIFAGGCHRCVCLDADKFPSIEANCVYFTDRLGSESTDMYRLNDGEQRESVVMSAAGGDDAPSVNLDLPAFLCHPMTAHPFTIIQLLSIYTFNMQSGQVTQVVEEEGRILEKLRSGEMSFSDLLRSCQADSDADD</sequence>
<keyword evidence="3" id="KW-1185">Reference proteome</keyword>
<dbReference type="PANTHER" id="PTHR33165:SF100">
    <property type="entry name" value="DUF295 DOMAIN-CONTAINING PROTEIN"/>
    <property type="match status" value="1"/>
</dbReference>
<evidence type="ECO:0000313" key="3">
    <source>
        <dbReference type="Proteomes" id="UP000019116"/>
    </source>
</evidence>
<proteinExistence type="predicted"/>
<dbReference type="OrthoDB" id="600273at2759"/>
<dbReference type="AlphaFoldDB" id="A0A3B6KNS4"/>
<dbReference type="Gramene" id="TraesCLE_scaffold_013512_01G000300.1">
    <property type="protein sequence ID" value="TraesCLE_scaffold_013512_01G000300.1"/>
    <property type="gene ID" value="TraesCLE_scaffold_013512_01G000300"/>
</dbReference>
<dbReference type="Gramene" id="TraesCS5A02G442900.1">
    <property type="protein sequence ID" value="TraesCS5A02G442900.1.cds1"/>
    <property type="gene ID" value="TraesCS5A02G442900"/>
</dbReference>
<organism evidence="2">
    <name type="scientific">Triticum aestivum</name>
    <name type="common">Wheat</name>
    <dbReference type="NCBI Taxonomy" id="4565"/>
    <lineage>
        <taxon>Eukaryota</taxon>
        <taxon>Viridiplantae</taxon>
        <taxon>Streptophyta</taxon>
        <taxon>Embryophyta</taxon>
        <taxon>Tracheophyta</taxon>
        <taxon>Spermatophyta</taxon>
        <taxon>Magnoliopsida</taxon>
        <taxon>Liliopsida</taxon>
        <taxon>Poales</taxon>
        <taxon>Poaceae</taxon>
        <taxon>BOP clade</taxon>
        <taxon>Pooideae</taxon>
        <taxon>Triticodae</taxon>
        <taxon>Triticeae</taxon>
        <taxon>Triticinae</taxon>
        <taxon>Triticum</taxon>
    </lineage>
</organism>
<dbReference type="EnsemblPlants" id="TraesCS5A02G442900.1">
    <property type="protein sequence ID" value="TraesCS5A02G442900.1.cds1"/>
    <property type="gene ID" value="TraesCS5A02G442900"/>
</dbReference>
<reference evidence="2" key="1">
    <citation type="submission" date="2018-08" db="EMBL/GenBank/DDBJ databases">
        <authorList>
            <person name="Rossello M."/>
        </authorList>
    </citation>
    <scope>NUCLEOTIDE SEQUENCE [LARGE SCALE GENOMIC DNA]</scope>
    <source>
        <strain evidence="2">cv. Chinese Spring</strain>
    </source>
</reference>
<dbReference type="InterPro" id="IPR005174">
    <property type="entry name" value="KIB1-4_b-propeller"/>
</dbReference>
<protein>
    <recommendedName>
        <fullName evidence="1">KIB1-4 beta-propeller domain-containing protein</fullName>
    </recommendedName>
</protein>
<dbReference type="Pfam" id="PF03478">
    <property type="entry name" value="Beta-prop_KIB1-4"/>
    <property type="match status" value="1"/>
</dbReference>
<dbReference type="Gramene" id="TraesROB_scaffold_012970_01G000100.1">
    <property type="protein sequence ID" value="TraesROB_scaffold_012970_01G000100.1"/>
    <property type="gene ID" value="TraesROB_scaffold_012970_01G000100"/>
</dbReference>
<accession>A0A3B6KNS4</accession>
<feature type="domain" description="KIB1-4 beta-propeller" evidence="1">
    <location>
        <begin position="147"/>
        <end position="358"/>
    </location>
</feature>
<name>A0A3B6KNS4_WHEAT</name>
<dbReference type="Proteomes" id="UP000019116">
    <property type="component" value="Chromosome 5A"/>
</dbReference>
<dbReference type="Gramene" id="TraesCAD_scaffold_029960_01G000100.1">
    <property type="protein sequence ID" value="TraesCAD_scaffold_029960_01G000100.1"/>
    <property type="gene ID" value="TraesCAD_scaffold_029960_01G000100"/>
</dbReference>
<evidence type="ECO:0000259" key="1">
    <source>
        <dbReference type="Pfam" id="PF03478"/>
    </source>
</evidence>
<dbReference type="PANTHER" id="PTHR33165">
    <property type="entry name" value="F-BOX DOMAIN CONTAINING PROTEIN-LIKE-RELATED"/>
    <property type="match status" value="1"/>
</dbReference>
<evidence type="ECO:0000313" key="2">
    <source>
        <dbReference type="EnsemblPlants" id="TraesCS5A02G442900.1.cds1"/>
    </source>
</evidence>
<dbReference type="Gramene" id="TraesWEE_scaffold_012117_01G000100.1">
    <property type="protein sequence ID" value="TraesWEE_scaffold_012117_01G000100.1"/>
    <property type="gene ID" value="TraesWEE_scaffold_012117_01G000100"/>
</dbReference>
<dbReference type="Gramene" id="TraesCS5A03G1043900.1">
    <property type="protein sequence ID" value="TraesCS5A03G1043900.1.CDS1"/>
    <property type="gene ID" value="TraesCS5A03G1043900"/>
</dbReference>